<gene>
    <name evidence="1" type="ORF">CEXT_256811</name>
</gene>
<name>A0AAV4WX03_CAEEX</name>
<feature type="non-terminal residue" evidence="1">
    <location>
        <position position="1"/>
    </location>
</feature>
<keyword evidence="2" id="KW-1185">Reference proteome</keyword>
<protein>
    <submittedName>
        <fullName evidence="1">Uncharacterized protein</fullName>
    </submittedName>
</protein>
<sequence length="50" mass="5705">PLESVLWDQRMQCTPGYFSPVLGVEVSSPPSPKKIKTTERVLFTIYCLDF</sequence>
<dbReference type="EMBL" id="BPLR01016872">
    <property type="protein sequence ID" value="GIY87011.1"/>
    <property type="molecule type" value="Genomic_DNA"/>
</dbReference>
<reference evidence="1 2" key="1">
    <citation type="submission" date="2021-06" db="EMBL/GenBank/DDBJ databases">
        <title>Caerostris extrusa draft genome.</title>
        <authorList>
            <person name="Kono N."/>
            <person name="Arakawa K."/>
        </authorList>
    </citation>
    <scope>NUCLEOTIDE SEQUENCE [LARGE SCALE GENOMIC DNA]</scope>
</reference>
<evidence type="ECO:0000313" key="2">
    <source>
        <dbReference type="Proteomes" id="UP001054945"/>
    </source>
</evidence>
<dbReference type="Proteomes" id="UP001054945">
    <property type="component" value="Unassembled WGS sequence"/>
</dbReference>
<dbReference type="AlphaFoldDB" id="A0AAV4WX03"/>
<evidence type="ECO:0000313" key="1">
    <source>
        <dbReference type="EMBL" id="GIY87011.1"/>
    </source>
</evidence>
<accession>A0AAV4WX03</accession>
<comment type="caution">
    <text evidence="1">The sequence shown here is derived from an EMBL/GenBank/DDBJ whole genome shotgun (WGS) entry which is preliminary data.</text>
</comment>
<proteinExistence type="predicted"/>
<organism evidence="1 2">
    <name type="scientific">Caerostris extrusa</name>
    <name type="common">Bark spider</name>
    <name type="synonym">Caerostris bankana</name>
    <dbReference type="NCBI Taxonomy" id="172846"/>
    <lineage>
        <taxon>Eukaryota</taxon>
        <taxon>Metazoa</taxon>
        <taxon>Ecdysozoa</taxon>
        <taxon>Arthropoda</taxon>
        <taxon>Chelicerata</taxon>
        <taxon>Arachnida</taxon>
        <taxon>Araneae</taxon>
        <taxon>Araneomorphae</taxon>
        <taxon>Entelegynae</taxon>
        <taxon>Araneoidea</taxon>
        <taxon>Araneidae</taxon>
        <taxon>Caerostris</taxon>
    </lineage>
</organism>